<protein>
    <recommendedName>
        <fullName evidence="12">Uromodulin</fullName>
    </recommendedName>
</protein>
<accession>A0A3M6UK43</accession>
<evidence type="ECO:0000259" key="9">
    <source>
        <dbReference type="PROSITE" id="PS50948"/>
    </source>
</evidence>
<dbReference type="SUPFAM" id="SSF56496">
    <property type="entry name" value="Fibrinogen C-terminal domain-like"/>
    <property type="match status" value="1"/>
</dbReference>
<organism evidence="10 11">
    <name type="scientific">Pocillopora damicornis</name>
    <name type="common">Cauliflower coral</name>
    <name type="synonym">Millepora damicornis</name>
    <dbReference type="NCBI Taxonomy" id="46731"/>
    <lineage>
        <taxon>Eukaryota</taxon>
        <taxon>Metazoa</taxon>
        <taxon>Cnidaria</taxon>
        <taxon>Anthozoa</taxon>
        <taxon>Hexacorallia</taxon>
        <taxon>Scleractinia</taxon>
        <taxon>Astrocoeniina</taxon>
        <taxon>Pocilloporidae</taxon>
        <taxon>Pocillopora</taxon>
    </lineage>
</organism>
<gene>
    <name evidence="10" type="ORF">pdam_00014883</name>
</gene>
<dbReference type="InterPro" id="IPR003609">
    <property type="entry name" value="Pan_app"/>
</dbReference>
<dbReference type="GO" id="GO:0005509">
    <property type="term" value="F:calcium ion binding"/>
    <property type="evidence" value="ECO:0007669"/>
    <property type="project" value="InterPro"/>
</dbReference>
<dbReference type="Proteomes" id="UP000275408">
    <property type="component" value="Unassembled WGS sequence"/>
</dbReference>
<keyword evidence="11" id="KW-1185">Reference proteome</keyword>
<evidence type="ECO:0000313" key="11">
    <source>
        <dbReference type="Proteomes" id="UP000275408"/>
    </source>
</evidence>
<evidence type="ECO:0000259" key="8">
    <source>
        <dbReference type="PROSITE" id="PS50026"/>
    </source>
</evidence>
<dbReference type="InterPro" id="IPR057774">
    <property type="entry name" value="D8C_UMOD/GP2/OIT3-like"/>
</dbReference>
<dbReference type="Pfam" id="PF00024">
    <property type="entry name" value="PAN_1"/>
    <property type="match status" value="1"/>
</dbReference>
<reference evidence="10 11" key="1">
    <citation type="journal article" date="2018" name="Sci. Rep.">
        <title>Comparative analysis of the Pocillopora damicornis genome highlights role of immune system in coral evolution.</title>
        <authorList>
            <person name="Cunning R."/>
            <person name="Bay R.A."/>
            <person name="Gillette P."/>
            <person name="Baker A.C."/>
            <person name="Traylor-Knowles N."/>
        </authorList>
    </citation>
    <scope>NUCLEOTIDE SEQUENCE [LARGE SCALE GENOMIC DNA]</scope>
    <source>
        <strain evidence="10">RSMAS</strain>
        <tissue evidence="10">Whole animal</tissue>
    </source>
</reference>
<evidence type="ECO:0000256" key="4">
    <source>
        <dbReference type="ARBA" id="ARBA00023157"/>
    </source>
</evidence>
<dbReference type="Pfam" id="PF23283">
    <property type="entry name" value="D8C_UMOD"/>
    <property type="match status" value="1"/>
</dbReference>
<keyword evidence="4" id="KW-1015">Disulfide bond</keyword>
<dbReference type="Pfam" id="PF07645">
    <property type="entry name" value="EGF_CA"/>
    <property type="match status" value="1"/>
</dbReference>
<proteinExistence type="predicted"/>
<dbReference type="InterPro" id="IPR000152">
    <property type="entry name" value="EGF-type_Asp/Asn_hydroxyl_site"/>
</dbReference>
<feature type="chain" id="PRO_5018109530" description="Uromodulin" evidence="7">
    <location>
        <begin position="23"/>
        <end position="482"/>
    </location>
</feature>
<evidence type="ECO:0000313" key="10">
    <source>
        <dbReference type="EMBL" id="RMX53995.1"/>
    </source>
</evidence>
<dbReference type="GO" id="GO:0008201">
    <property type="term" value="F:heparin binding"/>
    <property type="evidence" value="ECO:0007669"/>
    <property type="project" value="TreeGrafter"/>
</dbReference>
<dbReference type="InterPro" id="IPR001881">
    <property type="entry name" value="EGF-like_Ca-bd_dom"/>
</dbReference>
<keyword evidence="2 7" id="KW-0732">Signal</keyword>
<feature type="domain" description="Apple" evidence="9">
    <location>
        <begin position="63"/>
        <end position="139"/>
    </location>
</feature>
<dbReference type="SUPFAM" id="SSF57196">
    <property type="entry name" value="EGF/Laminin"/>
    <property type="match status" value="2"/>
</dbReference>
<feature type="domain" description="EGF-like" evidence="8">
    <location>
        <begin position="279"/>
        <end position="319"/>
    </location>
</feature>
<keyword evidence="3" id="KW-0677">Repeat</keyword>
<comment type="caution">
    <text evidence="6">Lacks conserved residue(s) required for the propagation of feature annotation.</text>
</comment>
<comment type="caution">
    <text evidence="10">The sequence shown here is derived from an EMBL/GenBank/DDBJ whole genome shotgun (WGS) entry which is preliminary data.</text>
</comment>
<feature type="signal peptide" evidence="7">
    <location>
        <begin position="1"/>
        <end position="22"/>
    </location>
</feature>
<dbReference type="OrthoDB" id="5945446at2759"/>
<dbReference type="InterPro" id="IPR024731">
    <property type="entry name" value="NELL2-like_EGF"/>
</dbReference>
<dbReference type="InterPro" id="IPR036056">
    <property type="entry name" value="Fibrinogen-like_C"/>
</dbReference>
<dbReference type="InterPro" id="IPR051586">
    <property type="entry name" value="PKC-binding_NELL"/>
</dbReference>
<evidence type="ECO:0008006" key="12">
    <source>
        <dbReference type="Google" id="ProtNLM"/>
    </source>
</evidence>
<dbReference type="CDD" id="cd00054">
    <property type="entry name" value="EGF_CA"/>
    <property type="match status" value="2"/>
</dbReference>
<dbReference type="EMBL" id="RCHS01001351">
    <property type="protein sequence ID" value="RMX53995.1"/>
    <property type="molecule type" value="Genomic_DNA"/>
</dbReference>
<evidence type="ECO:0000256" key="3">
    <source>
        <dbReference type="ARBA" id="ARBA00022737"/>
    </source>
</evidence>
<dbReference type="FunFam" id="2.10.25.10:FF:000038">
    <property type="entry name" value="Fibrillin 2"/>
    <property type="match status" value="2"/>
</dbReference>
<dbReference type="SMART" id="SM00181">
    <property type="entry name" value="EGF"/>
    <property type="match status" value="2"/>
</dbReference>
<dbReference type="SMART" id="SM00179">
    <property type="entry name" value="EGF_CA"/>
    <property type="match status" value="3"/>
</dbReference>
<dbReference type="InterPro" id="IPR049883">
    <property type="entry name" value="NOTCH1_EGF-like"/>
</dbReference>
<evidence type="ECO:0000256" key="6">
    <source>
        <dbReference type="PROSITE-ProRule" id="PRU00076"/>
    </source>
</evidence>
<name>A0A3M6UK43_POCDA</name>
<keyword evidence="1 6" id="KW-0245">EGF-like domain</keyword>
<evidence type="ECO:0000256" key="1">
    <source>
        <dbReference type="ARBA" id="ARBA00022536"/>
    </source>
</evidence>
<feature type="domain" description="EGF-like" evidence="8">
    <location>
        <begin position="320"/>
        <end position="359"/>
    </location>
</feature>
<dbReference type="PANTHER" id="PTHR24042">
    <property type="entry name" value="NEL HOMOLOG"/>
    <property type="match status" value="1"/>
</dbReference>
<dbReference type="STRING" id="46731.A0A3M6UK43"/>
<dbReference type="Pfam" id="PF12947">
    <property type="entry name" value="EGF_3"/>
    <property type="match status" value="2"/>
</dbReference>
<dbReference type="PROSITE" id="PS50948">
    <property type="entry name" value="PAN"/>
    <property type="match status" value="1"/>
</dbReference>
<dbReference type="PANTHER" id="PTHR24042:SF5">
    <property type="entry name" value="EGF-LIKE CALCIUM-BINDING DOMAIN-CONTAINING PROTEIN"/>
    <property type="match status" value="1"/>
</dbReference>
<sequence>MARNSSFLILLVSLYLMDFSTAKTPCKTEVRVPASVAMAWNSSFLVLMASLYLMNLAIAKNPCKTKVSVPGMALKGFVFKKVPVSAPHVCDITCERETICQSYNYIIGEKSCELNSRTKEARPENFQPDDLRFYMGRISGRTPLGSIPELPALSCQEIKLSEGKDSISKKYWLDPANVGSSELVYCDMILEEISSINFQIDIDECKGSNNVCDENANCSNTVGHVYILAPLGSIPELPALSCQEIKFSEGEDSISKKYWLDPTNVGSSKLVYCDMNLGDIDDCKGINNVCDKNANCSNTVGFYNCTCKEGFTGDGHSCSDIDECRGNHSCYKNAKCKNTLGSHVCECLAGYTGNGQNCTADPCYDYIDLSDANRKINYITSRGSELCDDQLPEGWYRFVGAAGSKMPTTRVPANRCGTQWPGWLDGTHPAVEDGEVVRKVCFTDRSSGCKATKTTSVKNCGSYFIYKLQQPSYCNYRYCGTD</sequence>
<evidence type="ECO:0000256" key="5">
    <source>
        <dbReference type="ARBA" id="ARBA00023180"/>
    </source>
</evidence>
<keyword evidence="5" id="KW-0325">Glycoprotein</keyword>
<dbReference type="Gene3D" id="2.10.25.10">
    <property type="entry name" value="Laminin"/>
    <property type="match status" value="2"/>
</dbReference>
<dbReference type="PROSITE" id="PS50026">
    <property type="entry name" value="EGF_3"/>
    <property type="match status" value="2"/>
</dbReference>
<evidence type="ECO:0000256" key="2">
    <source>
        <dbReference type="ARBA" id="ARBA00022729"/>
    </source>
</evidence>
<dbReference type="GO" id="GO:0005615">
    <property type="term" value="C:extracellular space"/>
    <property type="evidence" value="ECO:0007669"/>
    <property type="project" value="TreeGrafter"/>
</dbReference>
<dbReference type="InterPro" id="IPR000742">
    <property type="entry name" value="EGF"/>
</dbReference>
<dbReference type="PROSITE" id="PS00010">
    <property type="entry name" value="ASX_HYDROXYL"/>
    <property type="match status" value="1"/>
</dbReference>
<evidence type="ECO:0000256" key="7">
    <source>
        <dbReference type="SAM" id="SignalP"/>
    </source>
</evidence>
<dbReference type="AlphaFoldDB" id="A0A3M6UK43"/>
<dbReference type="PROSITE" id="PS01186">
    <property type="entry name" value="EGF_2"/>
    <property type="match status" value="2"/>
</dbReference>